<organism evidence="2 3">
    <name type="scientific">Danaus chrysippus</name>
    <name type="common">African queen</name>
    <dbReference type="NCBI Taxonomy" id="151541"/>
    <lineage>
        <taxon>Eukaryota</taxon>
        <taxon>Metazoa</taxon>
        <taxon>Ecdysozoa</taxon>
        <taxon>Arthropoda</taxon>
        <taxon>Hexapoda</taxon>
        <taxon>Insecta</taxon>
        <taxon>Pterygota</taxon>
        <taxon>Neoptera</taxon>
        <taxon>Endopterygota</taxon>
        <taxon>Lepidoptera</taxon>
        <taxon>Glossata</taxon>
        <taxon>Ditrysia</taxon>
        <taxon>Papilionoidea</taxon>
        <taxon>Nymphalidae</taxon>
        <taxon>Danainae</taxon>
        <taxon>Danaini</taxon>
        <taxon>Danaina</taxon>
        <taxon>Danaus</taxon>
        <taxon>Anosia</taxon>
    </lineage>
</organism>
<evidence type="ECO:0000256" key="1">
    <source>
        <dbReference type="SAM" id="MobiDB-lite"/>
    </source>
</evidence>
<proteinExistence type="predicted"/>
<sequence length="126" mass="14129">MTRHIGQLTDDRGLENFSKDDDNEESSAHEDGSPMQGPTAQNESDLPAEQLTIVEKRKSVDSELKLAQEEKNDHIAKEEIKKSIQSIKSDIQAMVEESPAVEDLAYQLEANADEIGEFMQEEIPED</sequence>
<accession>A0A8J2W6B8</accession>
<dbReference type="Proteomes" id="UP000789524">
    <property type="component" value="Unassembled WGS sequence"/>
</dbReference>
<dbReference type="EMBL" id="CAKASE010000080">
    <property type="protein sequence ID" value="CAG9581847.1"/>
    <property type="molecule type" value="Genomic_DNA"/>
</dbReference>
<comment type="caution">
    <text evidence="2">The sequence shown here is derived from an EMBL/GenBank/DDBJ whole genome shotgun (WGS) entry which is preliminary data.</text>
</comment>
<feature type="compositionally biased region" description="Basic and acidic residues" evidence="1">
    <location>
        <begin position="9"/>
        <end position="32"/>
    </location>
</feature>
<reference evidence="2" key="1">
    <citation type="submission" date="2021-09" db="EMBL/GenBank/DDBJ databases">
        <authorList>
            <person name="Martin H S."/>
        </authorList>
    </citation>
    <scope>NUCLEOTIDE SEQUENCE</scope>
</reference>
<evidence type="ECO:0000313" key="3">
    <source>
        <dbReference type="Proteomes" id="UP000789524"/>
    </source>
</evidence>
<feature type="region of interest" description="Disordered" evidence="1">
    <location>
        <begin position="1"/>
        <end position="49"/>
    </location>
</feature>
<name>A0A8J2W6B8_9NEOP</name>
<protein>
    <submittedName>
        <fullName evidence="2">(African queen) hypothetical protein</fullName>
    </submittedName>
</protein>
<dbReference type="AlphaFoldDB" id="A0A8J2W6B8"/>
<keyword evidence="3" id="KW-1185">Reference proteome</keyword>
<gene>
    <name evidence="2" type="ORF">DCHRY22_LOCUS14309</name>
</gene>
<evidence type="ECO:0000313" key="2">
    <source>
        <dbReference type="EMBL" id="CAG9581847.1"/>
    </source>
</evidence>